<evidence type="ECO:0000313" key="2">
    <source>
        <dbReference type="Proteomes" id="UP000479000"/>
    </source>
</evidence>
<accession>A0A6H5GVG3</accession>
<sequence length="61" mass="6987">MVCAILEHSLVNGEDLQKTKVFVLPVEPSLFNWTNGCKFYCSRSQRVCMCRCLARAQFEVS</sequence>
<dbReference type="Proteomes" id="UP000479000">
    <property type="component" value="Unassembled WGS sequence"/>
</dbReference>
<gene>
    <name evidence="1" type="ORF">NTEN_LOCUS13701</name>
</gene>
<keyword evidence="2" id="KW-1185">Reference proteome</keyword>
<organism evidence="1 2">
    <name type="scientific">Nesidiocoris tenuis</name>
    <dbReference type="NCBI Taxonomy" id="355587"/>
    <lineage>
        <taxon>Eukaryota</taxon>
        <taxon>Metazoa</taxon>
        <taxon>Ecdysozoa</taxon>
        <taxon>Arthropoda</taxon>
        <taxon>Hexapoda</taxon>
        <taxon>Insecta</taxon>
        <taxon>Pterygota</taxon>
        <taxon>Neoptera</taxon>
        <taxon>Paraneoptera</taxon>
        <taxon>Hemiptera</taxon>
        <taxon>Heteroptera</taxon>
        <taxon>Panheteroptera</taxon>
        <taxon>Cimicomorpha</taxon>
        <taxon>Miridae</taxon>
        <taxon>Dicyphina</taxon>
        <taxon>Nesidiocoris</taxon>
    </lineage>
</organism>
<evidence type="ECO:0000313" key="1">
    <source>
        <dbReference type="EMBL" id="CAB0008455.1"/>
    </source>
</evidence>
<dbReference type="AlphaFoldDB" id="A0A6H5GVG3"/>
<protein>
    <submittedName>
        <fullName evidence="1">Uncharacterized protein</fullName>
    </submittedName>
</protein>
<reference evidence="1 2" key="1">
    <citation type="submission" date="2020-02" db="EMBL/GenBank/DDBJ databases">
        <authorList>
            <person name="Ferguson B K."/>
        </authorList>
    </citation>
    <scope>NUCLEOTIDE SEQUENCE [LARGE SCALE GENOMIC DNA]</scope>
</reference>
<dbReference type="EMBL" id="CADCXU010020465">
    <property type="protein sequence ID" value="CAB0008455.1"/>
    <property type="molecule type" value="Genomic_DNA"/>
</dbReference>
<proteinExistence type="predicted"/>
<name>A0A6H5GVG3_9HEMI</name>